<dbReference type="Gene3D" id="3.40.1440.10">
    <property type="entry name" value="GIY-YIG endonuclease"/>
    <property type="match status" value="1"/>
</dbReference>
<evidence type="ECO:0000256" key="1">
    <source>
        <dbReference type="ARBA" id="ARBA00022763"/>
    </source>
</evidence>
<dbReference type="InterPro" id="IPR050066">
    <property type="entry name" value="UvrABC_protein_C"/>
</dbReference>
<accession>A0ABQ6T397</accession>
<evidence type="ECO:0000256" key="9">
    <source>
        <dbReference type="ARBA" id="ARBA00042732"/>
    </source>
</evidence>
<keyword evidence="12" id="KW-1185">Reference proteome</keyword>
<dbReference type="EMBL" id="VYKI01000005">
    <property type="protein sequence ID" value="KAA9001480.1"/>
    <property type="molecule type" value="Genomic_DNA"/>
</dbReference>
<reference evidence="11 12" key="1">
    <citation type="journal article" date="2020" name="Antonie Van Leeuwenhoek">
        <title>Stenotrophomonas cyclobalanopsidis sp. nov., isolated from the leaf spot disease of Cyclobalanopsis patelliformis.</title>
        <authorList>
            <person name="Bian D.R."/>
            <person name="Xue H."/>
            <person name="Piao C.G."/>
            <person name="Li Y."/>
        </authorList>
    </citation>
    <scope>NUCLEOTIDE SEQUENCE [LARGE SCALE GENOMIC DNA]</scope>
    <source>
        <strain evidence="11 12">TPQG1-4</strain>
    </source>
</reference>
<keyword evidence="5" id="KW-0234">DNA repair</keyword>
<dbReference type="InterPro" id="IPR047296">
    <property type="entry name" value="GIY-YIG_UvrC_Cho"/>
</dbReference>
<keyword evidence="1" id="KW-0227">DNA damage</keyword>
<evidence type="ECO:0000256" key="4">
    <source>
        <dbReference type="ARBA" id="ARBA00022881"/>
    </source>
</evidence>
<dbReference type="SUPFAM" id="SSF82771">
    <property type="entry name" value="GIY-YIG endonuclease"/>
    <property type="match status" value="1"/>
</dbReference>
<dbReference type="NCBIfam" id="NF007833">
    <property type="entry name" value="PRK10545.1"/>
    <property type="match status" value="1"/>
</dbReference>
<proteinExistence type="predicted"/>
<dbReference type="PROSITE" id="PS50164">
    <property type="entry name" value="GIY_YIG"/>
    <property type="match status" value="1"/>
</dbReference>
<evidence type="ECO:0000313" key="12">
    <source>
        <dbReference type="Proteomes" id="UP000326367"/>
    </source>
</evidence>
<comment type="caution">
    <text evidence="11">The sequence shown here is derived from an EMBL/GenBank/DDBJ whole genome shotgun (WGS) entry which is preliminary data.</text>
</comment>
<name>A0ABQ6T397_9GAMM</name>
<evidence type="ECO:0000313" key="11">
    <source>
        <dbReference type="EMBL" id="KAA9001480.1"/>
    </source>
</evidence>
<evidence type="ECO:0000256" key="5">
    <source>
        <dbReference type="ARBA" id="ARBA00023204"/>
    </source>
</evidence>
<evidence type="ECO:0000256" key="6">
    <source>
        <dbReference type="ARBA" id="ARBA00023236"/>
    </source>
</evidence>
<dbReference type="InterPro" id="IPR035901">
    <property type="entry name" value="GIY-YIG_endonuc_sf"/>
</dbReference>
<evidence type="ECO:0000256" key="7">
    <source>
        <dbReference type="ARBA" id="ARBA00040756"/>
    </source>
</evidence>
<feature type="domain" description="GIY-YIG" evidence="10">
    <location>
        <begin position="32"/>
        <end position="107"/>
    </location>
</feature>
<protein>
    <recommendedName>
        <fullName evidence="7">Excinuclease cho</fullName>
    </recommendedName>
    <alternativeName>
        <fullName evidence="9">Endonuclease cho</fullName>
    </alternativeName>
    <alternativeName>
        <fullName evidence="8">UvrC homolog protein</fullName>
    </alternativeName>
</protein>
<keyword evidence="3 11" id="KW-0378">Hydrolase</keyword>
<evidence type="ECO:0000256" key="2">
    <source>
        <dbReference type="ARBA" id="ARBA00022769"/>
    </source>
</evidence>
<keyword evidence="4" id="KW-0267">Excision nuclease</keyword>
<dbReference type="GO" id="GO:0016787">
    <property type="term" value="F:hydrolase activity"/>
    <property type="evidence" value="ECO:0007669"/>
    <property type="project" value="UniProtKB-KW"/>
</dbReference>
<evidence type="ECO:0000256" key="8">
    <source>
        <dbReference type="ARBA" id="ARBA00042138"/>
    </source>
</evidence>
<gene>
    <name evidence="11" type="primary">cho</name>
    <name evidence="11" type="ORF">FJU31_05815</name>
</gene>
<dbReference type="PANTHER" id="PTHR30562:SF10">
    <property type="entry name" value="EXCINUCLEASE CHO"/>
    <property type="match status" value="1"/>
</dbReference>
<keyword evidence="2" id="KW-0228">DNA excision</keyword>
<evidence type="ECO:0000259" key="10">
    <source>
        <dbReference type="PROSITE" id="PS50164"/>
    </source>
</evidence>
<dbReference type="RefSeq" id="WP_150453900.1">
    <property type="nucleotide sequence ID" value="NZ_VYKI01000005.1"/>
</dbReference>
<organism evidence="11 12">
    <name type="scientific">Stenotrophomonas cyclobalanopsidis</name>
    <dbReference type="NCBI Taxonomy" id="2771362"/>
    <lineage>
        <taxon>Bacteria</taxon>
        <taxon>Pseudomonadati</taxon>
        <taxon>Pseudomonadota</taxon>
        <taxon>Gammaproteobacteria</taxon>
        <taxon>Lysobacterales</taxon>
        <taxon>Lysobacteraceae</taxon>
        <taxon>Stenotrophomonas</taxon>
    </lineage>
</organism>
<evidence type="ECO:0000256" key="3">
    <source>
        <dbReference type="ARBA" id="ARBA00022801"/>
    </source>
</evidence>
<dbReference type="InterPro" id="IPR000305">
    <property type="entry name" value="GIY-YIG_endonuc"/>
</dbReference>
<dbReference type="PANTHER" id="PTHR30562">
    <property type="entry name" value="UVRC/OXIDOREDUCTASE"/>
    <property type="match status" value="1"/>
</dbReference>
<sequence length="285" mass="32092">MPSNAQAARRSARAAGYVFPEHLREQAQALPAQPGVYTFHGREGGLPLYIGKSINLRTRVMDHLRTAEEAAMLRQSERISHLPMAGDLGAQLLEAAMVKEQRPLYNRLLRRLPRQFSLRLYRGEISVVNSSEVDLTTTPMLYGIYSSARAARESLRRVADENRLCYSLLGLERLPSGRPCFRSMLRQCAGACCGGETLAEHQTRLADALRLLEIAEWPYAGPVAIEERGEAMRQFHVVDGWFYHGSAKTLAAARRVRRSDPVFDRDAYRILRKGLSLGHWALHPL</sequence>
<keyword evidence="6" id="KW-0742">SOS response</keyword>
<dbReference type="CDD" id="cd10434">
    <property type="entry name" value="GIY-YIG_UvrC_Cho"/>
    <property type="match status" value="1"/>
</dbReference>
<dbReference type="SMART" id="SM00465">
    <property type="entry name" value="GIYc"/>
    <property type="match status" value="1"/>
</dbReference>
<dbReference type="Proteomes" id="UP000326367">
    <property type="component" value="Unassembled WGS sequence"/>
</dbReference>